<dbReference type="EMBL" id="JAULSU010000001">
    <property type="protein sequence ID" value="KAK0633295.1"/>
    <property type="molecule type" value="Genomic_DNA"/>
</dbReference>
<proteinExistence type="predicted"/>
<organism evidence="2 3">
    <name type="scientific">Immersiella caudata</name>
    <dbReference type="NCBI Taxonomy" id="314043"/>
    <lineage>
        <taxon>Eukaryota</taxon>
        <taxon>Fungi</taxon>
        <taxon>Dikarya</taxon>
        <taxon>Ascomycota</taxon>
        <taxon>Pezizomycotina</taxon>
        <taxon>Sordariomycetes</taxon>
        <taxon>Sordariomycetidae</taxon>
        <taxon>Sordariales</taxon>
        <taxon>Lasiosphaeriaceae</taxon>
        <taxon>Immersiella</taxon>
    </lineage>
</organism>
<gene>
    <name evidence="2" type="ORF">B0T14DRAFT_491495</name>
</gene>
<feature type="compositionally biased region" description="Polar residues" evidence="1">
    <location>
        <begin position="41"/>
        <end position="51"/>
    </location>
</feature>
<reference evidence="2" key="1">
    <citation type="submission" date="2023-06" db="EMBL/GenBank/DDBJ databases">
        <title>Genome-scale phylogeny and comparative genomics of the fungal order Sordariales.</title>
        <authorList>
            <consortium name="Lawrence Berkeley National Laboratory"/>
            <person name="Hensen N."/>
            <person name="Bonometti L."/>
            <person name="Westerberg I."/>
            <person name="Brannstrom I.O."/>
            <person name="Guillou S."/>
            <person name="Cros-Aarteil S."/>
            <person name="Calhoun S."/>
            <person name="Haridas S."/>
            <person name="Kuo A."/>
            <person name="Mondo S."/>
            <person name="Pangilinan J."/>
            <person name="Riley R."/>
            <person name="Labutti K."/>
            <person name="Andreopoulos B."/>
            <person name="Lipzen A."/>
            <person name="Chen C."/>
            <person name="Yanf M."/>
            <person name="Daum C."/>
            <person name="Ng V."/>
            <person name="Clum A."/>
            <person name="Steindorff A."/>
            <person name="Ohm R."/>
            <person name="Martin F."/>
            <person name="Silar P."/>
            <person name="Natvig D."/>
            <person name="Lalanne C."/>
            <person name="Gautier V."/>
            <person name="Ament-Velasquez S.L."/>
            <person name="Kruys A."/>
            <person name="Hutchinson M.I."/>
            <person name="Powell A.J."/>
            <person name="Barry K."/>
            <person name="Miller A.N."/>
            <person name="Grigoriev I.V."/>
            <person name="Debuchy R."/>
            <person name="Gladieux P."/>
            <person name="Thoren M.H."/>
            <person name="Johannesson H."/>
        </authorList>
    </citation>
    <scope>NUCLEOTIDE SEQUENCE</scope>
    <source>
        <strain evidence="2">CBS 606.72</strain>
    </source>
</reference>
<evidence type="ECO:0000313" key="3">
    <source>
        <dbReference type="Proteomes" id="UP001175000"/>
    </source>
</evidence>
<dbReference type="Proteomes" id="UP001175000">
    <property type="component" value="Unassembled WGS sequence"/>
</dbReference>
<keyword evidence="3" id="KW-1185">Reference proteome</keyword>
<feature type="compositionally biased region" description="Basic residues" evidence="1">
    <location>
        <begin position="11"/>
        <end position="20"/>
    </location>
</feature>
<feature type="region of interest" description="Disordered" evidence="1">
    <location>
        <begin position="1"/>
        <end position="66"/>
    </location>
</feature>
<evidence type="ECO:0000313" key="2">
    <source>
        <dbReference type="EMBL" id="KAK0633295.1"/>
    </source>
</evidence>
<name>A0AA39XGK5_9PEZI</name>
<sequence>MAPSKLIPIKIRGKGPRKKAWQPPAKAASKSDSKKRSRSSINENGDTTDSFSSRRKRRREKLALKKAPGAPIERLPKEILEMILLWSENLNFPKASHRIGCVLSGESTFTRVVLSAFGPTWDLWFGVRPCEIVTYCTSWMEPGSTVKDPKRMGGNPEFQTHPCTTIPNNLIKNPLRDPEKNTKLLYWLLRQGAKVEDGQSWEVTFPFSFPRWPVD</sequence>
<protein>
    <submittedName>
        <fullName evidence="2">Uncharacterized protein</fullName>
    </submittedName>
</protein>
<dbReference type="AlphaFoldDB" id="A0AA39XGK5"/>
<accession>A0AA39XGK5</accession>
<evidence type="ECO:0000256" key="1">
    <source>
        <dbReference type="SAM" id="MobiDB-lite"/>
    </source>
</evidence>
<comment type="caution">
    <text evidence="2">The sequence shown here is derived from an EMBL/GenBank/DDBJ whole genome shotgun (WGS) entry which is preliminary data.</text>
</comment>